<dbReference type="InterPro" id="IPR015943">
    <property type="entry name" value="WD40/YVTN_repeat-like_dom_sf"/>
</dbReference>
<comment type="caution">
    <text evidence="10">The sequence shown here is derived from an EMBL/GenBank/DDBJ whole genome shotgun (WGS) entry which is preliminary data.</text>
</comment>
<evidence type="ECO:0000313" key="11">
    <source>
        <dbReference type="Proteomes" id="UP000605846"/>
    </source>
</evidence>
<dbReference type="PROSITE" id="PS00678">
    <property type="entry name" value="WD_REPEATS_1"/>
    <property type="match status" value="1"/>
</dbReference>
<feature type="region of interest" description="Disordered" evidence="8">
    <location>
        <begin position="1048"/>
        <end position="1090"/>
    </location>
</feature>
<feature type="compositionally biased region" description="Basic and acidic residues" evidence="8">
    <location>
        <begin position="769"/>
        <end position="786"/>
    </location>
</feature>
<dbReference type="GO" id="GO:0019905">
    <property type="term" value="F:syntaxin binding"/>
    <property type="evidence" value="ECO:0007669"/>
    <property type="project" value="TreeGrafter"/>
</dbReference>
<dbReference type="PANTHER" id="PTHR10241">
    <property type="entry name" value="LETHAL 2 GIANT LARVAE PROTEIN"/>
    <property type="match status" value="1"/>
</dbReference>
<dbReference type="AlphaFoldDB" id="A0A8H7EUA7"/>
<dbReference type="OrthoDB" id="19944at2759"/>
<dbReference type="GO" id="GO:0006887">
    <property type="term" value="P:exocytosis"/>
    <property type="evidence" value="ECO:0007669"/>
    <property type="project" value="UniProtKB-KW"/>
</dbReference>
<dbReference type="GO" id="GO:0006893">
    <property type="term" value="P:Golgi to plasma membrane transport"/>
    <property type="evidence" value="ECO:0007669"/>
    <property type="project" value="TreeGrafter"/>
</dbReference>
<evidence type="ECO:0000256" key="6">
    <source>
        <dbReference type="ARBA" id="ARBA00022737"/>
    </source>
</evidence>
<protein>
    <recommendedName>
        <fullName evidence="9">V-SNARE coiled-coil homology domain-containing protein</fullName>
    </recommendedName>
</protein>
<organism evidence="10 11">
    <name type="scientific">Apophysomyces ossiformis</name>
    <dbReference type="NCBI Taxonomy" id="679940"/>
    <lineage>
        <taxon>Eukaryota</taxon>
        <taxon>Fungi</taxon>
        <taxon>Fungi incertae sedis</taxon>
        <taxon>Mucoromycota</taxon>
        <taxon>Mucoromycotina</taxon>
        <taxon>Mucoromycetes</taxon>
        <taxon>Mucorales</taxon>
        <taxon>Mucorineae</taxon>
        <taxon>Mucoraceae</taxon>
        <taxon>Apophysomyces</taxon>
    </lineage>
</organism>
<gene>
    <name evidence="10" type="ORF">EC973_000016</name>
</gene>
<keyword evidence="7" id="KW-0175">Coiled coil</keyword>
<accession>A0A8H7EUA7</accession>
<feature type="region of interest" description="Disordered" evidence="8">
    <location>
        <begin position="542"/>
        <end position="579"/>
    </location>
</feature>
<dbReference type="Gene3D" id="1.20.5.110">
    <property type="match status" value="1"/>
</dbReference>
<evidence type="ECO:0000313" key="10">
    <source>
        <dbReference type="EMBL" id="KAF7732745.1"/>
    </source>
</evidence>
<sequence>MTIFDKISGLAQRAKDNAVAKSFLSKDTRLERSLSENVDIASMTIAKISTYGLPDTVSVVAFDPVSGLLAIETIKYMLFKTGYPLLVIVDKKNVITTIDLKTKRTRHRFQAQGIITSVEYCTGTDWLFFGSAEGAIDTFDLHLGMLAKVSIPNLLTTVEKDDGGGAIDRLDHVVVALQMHPTNLDFILIGYSSVIFLWDIREHTIRRAFTLRNLDVNNPLRNARLTCFTWSPRGDRIVGGYDDGYMHFWDANNDQMPIFSRQALQSHLPPSASPDPCEPVYQLAWYVDTTLQKTYLLVAGGSSIPEIRGIHVLEFDLDSESKDARKQSIIHSPVDVVDFIFICREPYFLGMHNPFGVLVIGSDNVLRAYSFDHGYPLLTLPPALDFLEPAVMNICQAFMVPETTFRKLCTANGSQGPVKYLPLTGGIAGNGHVYKIPSNDIFMTIHSDEAIKFWDAAFTSLRPLPYLTVHCKDGMNDPKAQVCCVDLNPKTGCLSVGCSDGTILVYEFVTALEQSSDVNDKVIENCDSTLKEISDLLKDMEETTAEQPDGNDSHEQENKPEEVPLENDRPLTDDTASGNATVNSSFANIRIEPLEFATDITGYVLKDRVILGHVYVEQIVSHGEDIIAFSTSDGSIIAVDIKIRQPIFCININDYEEKQQEDTESGKHTHKDASIQTFKPVIACLQIADSYSVAKPAQKSTFLYVGLSNGQVYQYEIGLNSAERRPLPVVIPAFDDAVLDISVINLEGETPNPGENKAESASSLSPPEEDFKQLPDNRSIRSEKSTKSIKSVKSTKSVKEEKPNPDSAESLEKNTGFSLLRKPSRKGSKSRQKADSKEPVPAMPRLPDLVQIERIKHTRHDYIYQQDPHFLILVSATAISVYLSGFNVKLYGVELVEHEKHQTATAIRSKVIRVGANICTLAVLLDDGHIRLFSLPALKPLHTLRLENYMPERLREATLSADGRVTLWTQKYELEQRTFMPQNQIPFGEDILLHNGDIMIPPHPSTATQRPKKSWLDTVSGAFKKNVFTIHDLDMMMGRVPAAAAAAEAQSSKASGNEAAKPQPQRSGVFKELSDKMNERGERLNELDQKFQDMNVASSDFLRAVREYNERQARKKWWEF</sequence>
<comment type="similarity">
    <text evidence="2">Belongs to the WD repeat L(2)GL family.</text>
</comment>
<dbReference type="SMART" id="SM00320">
    <property type="entry name" value="WD40"/>
    <property type="match status" value="3"/>
</dbReference>
<dbReference type="EMBL" id="JABAYA010000001">
    <property type="protein sequence ID" value="KAF7732745.1"/>
    <property type="molecule type" value="Genomic_DNA"/>
</dbReference>
<dbReference type="InterPro" id="IPR013905">
    <property type="entry name" value="Lgl_C_dom"/>
</dbReference>
<dbReference type="InterPro" id="IPR019775">
    <property type="entry name" value="WD40_repeat_CS"/>
</dbReference>
<keyword evidence="3" id="KW-0268">Exocytosis</keyword>
<evidence type="ECO:0000256" key="7">
    <source>
        <dbReference type="PROSITE-ProRule" id="PRU00290"/>
    </source>
</evidence>
<dbReference type="InterPro" id="IPR042855">
    <property type="entry name" value="V_SNARE_CC"/>
</dbReference>
<feature type="domain" description="V-SNARE coiled-coil homology" evidence="9">
    <location>
        <begin position="1055"/>
        <end position="1119"/>
    </location>
</feature>
<name>A0A8H7EUA7_9FUNG</name>
<evidence type="ECO:0000256" key="1">
    <source>
        <dbReference type="ARBA" id="ARBA00004496"/>
    </source>
</evidence>
<dbReference type="Gene3D" id="2.130.10.10">
    <property type="entry name" value="YVTN repeat-like/Quinoprotein amine dehydrogenase"/>
    <property type="match status" value="2"/>
</dbReference>
<dbReference type="GO" id="GO:0005737">
    <property type="term" value="C:cytoplasm"/>
    <property type="evidence" value="ECO:0007669"/>
    <property type="project" value="UniProtKB-SubCell"/>
</dbReference>
<dbReference type="InterPro" id="IPR001680">
    <property type="entry name" value="WD40_rpt"/>
</dbReference>
<dbReference type="PROSITE" id="PS50892">
    <property type="entry name" value="V_SNARE"/>
    <property type="match status" value="1"/>
</dbReference>
<dbReference type="Proteomes" id="UP000605846">
    <property type="component" value="Unassembled WGS sequence"/>
</dbReference>
<dbReference type="CDD" id="cd15873">
    <property type="entry name" value="R-SNARE_STXBP5_6"/>
    <property type="match status" value="1"/>
</dbReference>
<evidence type="ECO:0000256" key="2">
    <source>
        <dbReference type="ARBA" id="ARBA00008070"/>
    </source>
</evidence>
<keyword evidence="5" id="KW-0853">WD repeat</keyword>
<evidence type="ECO:0000256" key="8">
    <source>
        <dbReference type="SAM" id="MobiDB-lite"/>
    </source>
</evidence>
<dbReference type="InterPro" id="IPR036322">
    <property type="entry name" value="WD40_repeat_dom_sf"/>
</dbReference>
<proteinExistence type="inferred from homology"/>
<reference evidence="10" key="1">
    <citation type="submission" date="2020-01" db="EMBL/GenBank/DDBJ databases">
        <title>Genome Sequencing of Three Apophysomyces-Like Fungal Strains Confirms a Novel Fungal Genus in the Mucoromycota with divergent Burkholderia-like Endosymbiotic Bacteria.</title>
        <authorList>
            <person name="Stajich J.E."/>
            <person name="Macias A.M."/>
            <person name="Carter-House D."/>
            <person name="Lovett B."/>
            <person name="Kasson L.R."/>
            <person name="Berry K."/>
            <person name="Grigoriev I."/>
            <person name="Chang Y."/>
            <person name="Spatafora J."/>
            <person name="Kasson M.T."/>
        </authorList>
    </citation>
    <scope>NUCLEOTIDE SEQUENCE</scope>
    <source>
        <strain evidence="10">NRRL A-21654</strain>
    </source>
</reference>
<dbReference type="GO" id="GO:0045159">
    <property type="term" value="F:myosin II binding"/>
    <property type="evidence" value="ECO:0007669"/>
    <property type="project" value="TreeGrafter"/>
</dbReference>
<feature type="compositionally biased region" description="Basic residues" evidence="8">
    <location>
        <begin position="822"/>
        <end position="831"/>
    </location>
</feature>
<keyword evidence="11" id="KW-1185">Reference proteome</keyword>
<keyword evidence="6" id="KW-0677">Repeat</keyword>
<dbReference type="SUPFAM" id="SSF50978">
    <property type="entry name" value="WD40 repeat-like"/>
    <property type="match status" value="2"/>
</dbReference>
<evidence type="ECO:0000256" key="4">
    <source>
        <dbReference type="ARBA" id="ARBA00022490"/>
    </source>
</evidence>
<comment type="subcellular location">
    <subcellularLocation>
        <location evidence="1">Cytoplasm</location>
    </subcellularLocation>
</comment>
<dbReference type="GO" id="GO:0005096">
    <property type="term" value="F:GTPase activator activity"/>
    <property type="evidence" value="ECO:0007669"/>
    <property type="project" value="TreeGrafter"/>
</dbReference>
<dbReference type="Pfam" id="PF08596">
    <property type="entry name" value="Lgl_C"/>
    <property type="match status" value="1"/>
</dbReference>
<feature type="compositionally biased region" description="Basic and acidic residues" evidence="8">
    <location>
        <begin position="551"/>
        <end position="572"/>
    </location>
</feature>
<evidence type="ECO:0000256" key="3">
    <source>
        <dbReference type="ARBA" id="ARBA00022483"/>
    </source>
</evidence>
<evidence type="ECO:0000259" key="9">
    <source>
        <dbReference type="PROSITE" id="PS50892"/>
    </source>
</evidence>
<dbReference type="GO" id="GO:0005886">
    <property type="term" value="C:plasma membrane"/>
    <property type="evidence" value="ECO:0007669"/>
    <property type="project" value="TreeGrafter"/>
</dbReference>
<evidence type="ECO:0000256" key="5">
    <source>
        <dbReference type="ARBA" id="ARBA00022574"/>
    </source>
</evidence>
<keyword evidence="4" id="KW-0963">Cytoplasm</keyword>
<dbReference type="PANTHER" id="PTHR10241:SF25">
    <property type="entry name" value="TOMOSYN, ISOFORM C"/>
    <property type="match status" value="1"/>
</dbReference>
<feature type="region of interest" description="Disordered" evidence="8">
    <location>
        <begin position="747"/>
        <end position="843"/>
    </location>
</feature>
<feature type="compositionally biased region" description="Basic and acidic residues" evidence="8">
    <location>
        <begin position="1072"/>
        <end position="1090"/>
    </location>
</feature>